<feature type="domain" description="NadR/Ttd14 AAA" evidence="1">
    <location>
        <begin position="54"/>
        <end position="225"/>
    </location>
</feature>
<evidence type="ECO:0000313" key="2">
    <source>
        <dbReference type="EMBL" id="CAE6466870.1"/>
    </source>
</evidence>
<name>A0A8H3BYE4_9AGAM</name>
<dbReference type="Proteomes" id="UP000663846">
    <property type="component" value="Unassembled WGS sequence"/>
</dbReference>
<dbReference type="AlphaFoldDB" id="A0A8H3BYE4"/>
<accession>A0A8H3BYE4</accession>
<proteinExistence type="predicted"/>
<dbReference type="Gene3D" id="3.40.50.300">
    <property type="entry name" value="P-loop containing nucleotide triphosphate hydrolases"/>
    <property type="match status" value="1"/>
</dbReference>
<comment type="caution">
    <text evidence="2">The sequence shown here is derived from an EMBL/GenBank/DDBJ whole genome shotgun (WGS) entry which is preliminary data.</text>
</comment>
<organism evidence="2 3">
    <name type="scientific">Rhizoctonia solani</name>
    <dbReference type="NCBI Taxonomy" id="456999"/>
    <lineage>
        <taxon>Eukaryota</taxon>
        <taxon>Fungi</taxon>
        <taxon>Dikarya</taxon>
        <taxon>Basidiomycota</taxon>
        <taxon>Agaricomycotina</taxon>
        <taxon>Agaricomycetes</taxon>
        <taxon>Cantharellales</taxon>
        <taxon>Ceratobasidiaceae</taxon>
        <taxon>Rhizoctonia</taxon>
    </lineage>
</organism>
<evidence type="ECO:0000313" key="3">
    <source>
        <dbReference type="Proteomes" id="UP000663846"/>
    </source>
</evidence>
<dbReference type="InterPro" id="IPR038727">
    <property type="entry name" value="NadR/Ttd14_AAA_dom"/>
</dbReference>
<dbReference type="InterPro" id="IPR027417">
    <property type="entry name" value="P-loop_NTPase"/>
</dbReference>
<dbReference type="Pfam" id="PF13521">
    <property type="entry name" value="AAA_28"/>
    <property type="match status" value="1"/>
</dbReference>
<gene>
    <name evidence="2" type="ORF">RDB_LOCUS168570</name>
</gene>
<reference evidence="2" key="1">
    <citation type="submission" date="2021-01" db="EMBL/GenBank/DDBJ databases">
        <authorList>
            <person name="Kaushik A."/>
        </authorList>
    </citation>
    <scope>NUCLEOTIDE SEQUENCE</scope>
    <source>
        <strain evidence="2">AG1-1C</strain>
    </source>
</reference>
<dbReference type="EMBL" id="CAJMWS010000868">
    <property type="protein sequence ID" value="CAE6466870.1"/>
    <property type="molecule type" value="Genomic_DNA"/>
</dbReference>
<sequence>MWLWRQSQISYPPTLFSTSLPDIPRAKLPQPSAMSECIQHTLNAQNIPSHLTGIYIVGPSSSGKTTLCKALSMRLNLPSGRHISEVARKVMLSTSFTRDHVDKLDMQRAILNAQINTENDVRSQNLFATESFGNNSFLLCDRSAIDPLVYASLSTMEATGAEILAECDELQGILPIYRRAIFILLHPVAEWIEDDGVRSLSDPPSYPQTYKRYMDRFGIKYYEIDDSLKDLNSRVDVVFEWAGLVRTVSF</sequence>
<dbReference type="SUPFAM" id="SSF52540">
    <property type="entry name" value="P-loop containing nucleoside triphosphate hydrolases"/>
    <property type="match status" value="1"/>
</dbReference>
<evidence type="ECO:0000259" key="1">
    <source>
        <dbReference type="Pfam" id="PF13521"/>
    </source>
</evidence>
<protein>
    <recommendedName>
        <fullName evidence="1">NadR/Ttd14 AAA domain-containing protein</fullName>
    </recommendedName>
</protein>